<proteinExistence type="predicted"/>
<feature type="transmembrane region" description="Helical" evidence="6">
    <location>
        <begin position="404"/>
        <end position="422"/>
    </location>
</feature>
<keyword evidence="4 6" id="KW-1133">Transmembrane helix</keyword>
<comment type="subcellular location">
    <subcellularLocation>
        <location evidence="1">Cell membrane</location>
        <topology evidence="1">Multi-pass membrane protein</topology>
    </subcellularLocation>
</comment>
<dbReference type="AlphaFoldDB" id="A0A9X4MGX9"/>
<gene>
    <name evidence="7" type="ORF">OLX77_07705</name>
</gene>
<feature type="transmembrane region" description="Helical" evidence="6">
    <location>
        <begin position="93"/>
        <end position="113"/>
    </location>
</feature>
<dbReference type="GO" id="GO:0005886">
    <property type="term" value="C:plasma membrane"/>
    <property type="evidence" value="ECO:0007669"/>
    <property type="project" value="UniProtKB-SubCell"/>
</dbReference>
<name>A0A9X4MGX9_9BACT</name>
<protein>
    <submittedName>
        <fullName evidence="7">Oligosaccharide flippase family protein</fullName>
    </submittedName>
</protein>
<comment type="caution">
    <text evidence="7">The sequence shown here is derived from an EMBL/GenBank/DDBJ whole genome shotgun (WGS) entry which is preliminary data.</text>
</comment>
<evidence type="ECO:0000256" key="1">
    <source>
        <dbReference type="ARBA" id="ARBA00004651"/>
    </source>
</evidence>
<dbReference type="Pfam" id="PF13440">
    <property type="entry name" value="Polysacc_synt_3"/>
    <property type="match status" value="1"/>
</dbReference>
<dbReference type="PANTHER" id="PTHR30250:SF26">
    <property type="entry name" value="PSMA PROTEIN"/>
    <property type="match status" value="1"/>
</dbReference>
<sequence>MVPSKVIARLRPHAARASWAVAEQAVSPLLMTALTPYLLKQLGVDQFGLWMLVMAIVGMGQLTSLGAGTATIKHVSADLENGLVEDAVATIRAAVTIVVLGGGFVTLVAAATAPLIAQIFFAKMGSFAIVSQLLVLGMVLMLIQELDNVFSSALRGAQRFDLSAKIEFFTRIVWAVGVGLLAWHYRSVVAVLSGILLLSVIKAGFKAHQVNRLLSVSICHKLSLDLLYLKRVVTFGKWQWVQSFGGMLFSVADRLLIGAVFGATDLARYSICSQLAQYVHAIPAVAMQVIFPWLSAKKEKGESIQRLPLCKYALYAGGGCFLLSVVLFISAPVLLKVWLGEKFYVDNIELALILISAYGILAFNVPVHYFLMGLGEIRFLSVTNLVAGLVSVSASLILAPLGLIWFSASKLLFGPIILINFFKVKKESK</sequence>
<feature type="transmembrane region" description="Helical" evidence="6">
    <location>
        <begin position="350"/>
        <end position="372"/>
    </location>
</feature>
<evidence type="ECO:0000313" key="7">
    <source>
        <dbReference type="EMBL" id="MDG4476040.1"/>
    </source>
</evidence>
<organism evidence="7 8">
    <name type="scientific">Thiovibrio frasassiensis</name>
    <dbReference type="NCBI Taxonomy" id="2984131"/>
    <lineage>
        <taxon>Bacteria</taxon>
        <taxon>Pseudomonadati</taxon>
        <taxon>Thermodesulfobacteriota</taxon>
        <taxon>Desulfobulbia</taxon>
        <taxon>Desulfobulbales</taxon>
        <taxon>Thiovibrionaceae</taxon>
        <taxon>Thiovibrio</taxon>
    </lineage>
</organism>
<feature type="transmembrane region" description="Helical" evidence="6">
    <location>
        <begin position="314"/>
        <end position="338"/>
    </location>
</feature>
<evidence type="ECO:0000256" key="5">
    <source>
        <dbReference type="ARBA" id="ARBA00023136"/>
    </source>
</evidence>
<dbReference type="PANTHER" id="PTHR30250">
    <property type="entry name" value="PST FAMILY PREDICTED COLANIC ACID TRANSPORTER"/>
    <property type="match status" value="1"/>
</dbReference>
<evidence type="ECO:0000256" key="2">
    <source>
        <dbReference type="ARBA" id="ARBA00022475"/>
    </source>
</evidence>
<dbReference type="EMBL" id="JAPHEH010000001">
    <property type="protein sequence ID" value="MDG4476040.1"/>
    <property type="molecule type" value="Genomic_DNA"/>
</dbReference>
<dbReference type="Proteomes" id="UP001154240">
    <property type="component" value="Unassembled WGS sequence"/>
</dbReference>
<feature type="transmembrane region" description="Helical" evidence="6">
    <location>
        <begin position="47"/>
        <end position="72"/>
    </location>
</feature>
<feature type="transmembrane region" description="Helical" evidence="6">
    <location>
        <begin position="188"/>
        <end position="205"/>
    </location>
</feature>
<evidence type="ECO:0000256" key="3">
    <source>
        <dbReference type="ARBA" id="ARBA00022692"/>
    </source>
</evidence>
<keyword evidence="5 6" id="KW-0472">Membrane</keyword>
<feature type="transmembrane region" description="Helical" evidence="6">
    <location>
        <begin position="379"/>
        <end position="398"/>
    </location>
</feature>
<reference evidence="7" key="2">
    <citation type="submission" date="2022-10" db="EMBL/GenBank/DDBJ databases">
        <authorList>
            <person name="Aronson H.S."/>
        </authorList>
    </citation>
    <scope>NUCLEOTIDE SEQUENCE</scope>
    <source>
        <strain evidence="7">RS19-109</strain>
    </source>
</reference>
<dbReference type="InterPro" id="IPR050833">
    <property type="entry name" value="Poly_Biosynth_Transport"/>
</dbReference>
<keyword evidence="3 6" id="KW-0812">Transmembrane</keyword>
<evidence type="ECO:0000256" key="4">
    <source>
        <dbReference type="ARBA" id="ARBA00022989"/>
    </source>
</evidence>
<evidence type="ECO:0000313" key="8">
    <source>
        <dbReference type="Proteomes" id="UP001154240"/>
    </source>
</evidence>
<dbReference type="RefSeq" id="WP_307633009.1">
    <property type="nucleotide sequence ID" value="NZ_JAPHEH010000001.1"/>
</dbReference>
<evidence type="ECO:0000256" key="6">
    <source>
        <dbReference type="SAM" id="Phobius"/>
    </source>
</evidence>
<keyword evidence="2" id="KW-1003">Cell membrane</keyword>
<accession>A0A9X4MGX9</accession>
<keyword evidence="8" id="KW-1185">Reference proteome</keyword>
<reference evidence="7" key="1">
    <citation type="journal article" date="2022" name="bioRxiv">
        <title>Thiovibrio frasassiensisgen. nov., sp. nov., an autotrophic, elemental sulfur disproportionating bacterium isolated from sulfidic karst sediment, and proposal of Thiovibrionaceae fam. nov.</title>
        <authorList>
            <person name="Aronson H."/>
            <person name="Thomas C."/>
            <person name="Bhattacharyya M."/>
            <person name="Eckstein S."/>
            <person name="Jensen S."/>
            <person name="Barco R."/>
            <person name="Macalady J."/>
            <person name="Amend J."/>
        </authorList>
    </citation>
    <scope>NUCLEOTIDE SEQUENCE</scope>
    <source>
        <strain evidence="7">RS19-109</strain>
    </source>
</reference>
<feature type="transmembrane region" description="Helical" evidence="6">
    <location>
        <begin position="119"/>
        <end position="143"/>
    </location>
</feature>